<dbReference type="GO" id="GO:0016810">
    <property type="term" value="F:hydrolase activity, acting on carbon-nitrogen (but not peptide) bonds"/>
    <property type="evidence" value="ECO:0007669"/>
    <property type="project" value="InterPro"/>
</dbReference>
<accession>A0A382UBT8</accession>
<name>A0A382UBT8_9ZZZZ</name>
<organism evidence="2">
    <name type="scientific">marine metagenome</name>
    <dbReference type="NCBI Taxonomy" id="408172"/>
    <lineage>
        <taxon>unclassified sequences</taxon>
        <taxon>metagenomes</taxon>
        <taxon>ecological metagenomes</taxon>
    </lineage>
</organism>
<dbReference type="Pfam" id="PF07969">
    <property type="entry name" value="Amidohydro_3"/>
    <property type="match status" value="1"/>
</dbReference>
<dbReference type="SUPFAM" id="SSF51338">
    <property type="entry name" value="Composite domain of metallo-dependent hydrolases"/>
    <property type="match status" value="1"/>
</dbReference>
<evidence type="ECO:0000313" key="2">
    <source>
        <dbReference type="EMBL" id="SVD31739.1"/>
    </source>
</evidence>
<dbReference type="AlphaFoldDB" id="A0A382UBT8"/>
<feature type="non-terminal residue" evidence="2">
    <location>
        <position position="1"/>
    </location>
</feature>
<gene>
    <name evidence="2" type="ORF">METZ01_LOCUS384593</name>
</gene>
<dbReference type="SUPFAM" id="SSF51556">
    <property type="entry name" value="Metallo-dependent hydrolases"/>
    <property type="match status" value="1"/>
</dbReference>
<proteinExistence type="predicted"/>
<dbReference type="InterPro" id="IPR032466">
    <property type="entry name" value="Metal_Hydrolase"/>
</dbReference>
<evidence type="ECO:0000259" key="1">
    <source>
        <dbReference type="Pfam" id="PF07969"/>
    </source>
</evidence>
<feature type="domain" description="Amidohydrolase 3" evidence="1">
    <location>
        <begin position="125"/>
        <end position="273"/>
    </location>
</feature>
<reference evidence="2" key="1">
    <citation type="submission" date="2018-05" db="EMBL/GenBank/DDBJ databases">
        <authorList>
            <person name="Lanie J.A."/>
            <person name="Ng W.-L."/>
            <person name="Kazmierczak K.M."/>
            <person name="Andrzejewski T.M."/>
            <person name="Davidsen T.M."/>
            <person name="Wayne K.J."/>
            <person name="Tettelin H."/>
            <person name="Glass J.I."/>
            <person name="Rusch D."/>
            <person name="Podicherti R."/>
            <person name="Tsui H.-C.T."/>
            <person name="Winkler M.E."/>
        </authorList>
    </citation>
    <scope>NUCLEOTIDE SEQUENCE</scope>
</reference>
<dbReference type="PANTHER" id="PTHR11647">
    <property type="entry name" value="HYDRANTOINASE/DIHYDROPYRIMIDINASE FAMILY MEMBER"/>
    <property type="match status" value="1"/>
</dbReference>
<dbReference type="Gene3D" id="3.20.20.140">
    <property type="entry name" value="Metal-dependent hydrolases"/>
    <property type="match status" value="2"/>
</dbReference>
<protein>
    <recommendedName>
        <fullName evidence="1">Amidohydrolase 3 domain-containing protein</fullName>
    </recommendedName>
</protein>
<dbReference type="InterPro" id="IPR011059">
    <property type="entry name" value="Metal-dep_hydrolase_composite"/>
</dbReference>
<sequence>GVPVHIYHLKAAGQENWPLMAEAIALIDSARNEGMDVTADIYPYVRNGIGLNSFLHPRHYSEGTPAFLATLDDPELRQILRREVESTADWENWYRHVGMQWDNVLIVSAPTSIDQRVIGRSVAGAAEVLGTDSWSAFFDLVKAGGVGVNPRSMNEEQKRQALRAEWVMIDTDASPVNPATSASSHPRAFGAFPRVIAKYVREDGVITLEDAVRRMTSLAAHRLGLYDRGLIAPGMAADLLIFDPEQVRDQADFADPMQYAEGMDYVIVNGVPVIDDRILVDVRPGRLLKRTGS</sequence>
<dbReference type="EMBL" id="UINC01143041">
    <property type="protein sequence ID" value="SVD31739.1"/>
    <property type="molecule type" value="Genomic_DNA"/>
</dbReference>
<dbReference type="InterPro" id="IPR050378">
    <property type="entry name" value="Metallo-dep_Hydrolases_sf"/>
</dbReference>
<dbReference type="InterPro" id="IPR013108">
    <property type="entry name" value="Amidohydro_3"/>
</dbReference>
<dbReference type="PANTHER" id="PTHR11647:SF1">
    <property type="entry name" value="COLLAPSIN RESPONSE MEDIATOR PROTEIN"/>
    <property type="match status" value="1"/>
</dbReference>